<accession>A0A365XW93</accession>
<reference evidence="1 2" key="1">
    <citation type="submission" date="2018-05" db="EMBL/GenBank/DDBJ databases">
        <title>Chitinophaga sp. K3CV102501T nov., isolated from isolated from a monsoon evergreen broad-leaved forest soil.</title>
        <authorList>
            <person name="Lv Y."/>
        </authorList>
    </citation>
    <scope>NUCLEOTIDE SEQUENCE [LARGE SCALE GENOMIC DNA]</scope>
    <source>
        <strain evidence="1 2">GDMCC 1.1325</strain>
    </source>
</reference>
<name>A0A365XW93_9BACT</name>
<dbReference type="AlphaFoldDB" id="A0A365XW93"/>
<evidence type="ECO:0000313" key="1">
    <source>
        <dbReference type="EMBL" id="RBL90348.1"/>
    </source>
</evidence>
<evidence type="ECO:0000313" key="2">
    <source>
        <dbReference type="Proteomes" id="UP000253410"/>
    </source>
</evidence>
<protein>
    <submittedName>
        <fullName evidence="1">Uncharacterized protein</fullName>
    </submittedName>
</protein>
<comment type="caution">
    <text evidence="1">The sequence shown here is derived from an EMBL/GenBank/DDBJ whole genome shotgun (WGS) entry which is preliminary data.</text>
</comment>
<sequence length="79" mass="9860">MVYKEWKERIHKEQLLIWRAARNEVKRESKFEYLLQQVIWFDKVTIWNRSSFDTKKPQRQIRIDPYYNKCLKAAQLSEL</sequence>
<gene>
    <name evidence="1" type="ORF">DF182_28205</name>
</gene>
<dbReference type="Proteomes" id="UP000253410">
    <property type="component" value="Unassembled WGS sequence"/>
</dbReference>
<keyword evidence="2" id="KW-1185">Reference proteome</keyword>
<dbReference type="EMBL" id="QFFJ01000002">
    <property type="protein sequence ID" value="RBL90348.1"/>
    <property type="molecule type" value="Genomic_DNA"/>
</dbReference>
<organism evidence="1 2">
    <name type="scientific">Chitinophaga flava</name>
    <dbReference type="NCBI Taxonomy" id="2259036"/>
    <lineage>
        <taxon>Bacteria</taxon>
        <taxon>Pseudomonadati</taxon>
        <taxon>Bacteroidota</taxon>
        <taxon>Chitinophagia</taxon>
        <taxon>Chitinophagales</taxon>
        <taxon>Chitinophagaceae</taxon>
        <taxon>Chitinophaga</taxon>
    </lineage>
</organism>
<proteinExistence type="predicted"/>